<sequence length="1359" mass="151271">MDLLPFVSTSDCDEVSRSFSGNVAPQTLNWQHTAIDLTHDTDEEHNARRRQSLLIGADHSARQDVSLPPVPGLNPHVPAPKPTNIYNPPPPGSRPQYVQVPSTNPTVQQQAQMLHENMRSTVARPTSGITMSQSNGVLVPAQRHNGYTYDAPFEADRAAKRAKIDPTDPPSFTSNRVLPAQQTSLSPLHATQNANYFGAPSGLSWKEDKDGSTANILTSDVAGSQQPTDNVLVNHQSVLASDHFRPTALTSESTMPAMDPFTARAKRRKTVHKPFDTAQDHLLIFLKEVKQYKWSEITAEYNKDMPYREYTTLQSRYSTVLNKRDRSQDPPTLVLPPRFAAEVNIDWSRIHGNRFVAPKTQSVQQTIEHDCSSGGDSTLSRERPRRAQRINYTWPKQRIRARDVFTDDHTDEHADEHVFGEMFNEASPTRSETPEDDSPPPDTAFAVDNDPVEVEFNAGDAKLVMGLYKKSRDAPTRMVPYLSISERSIMQNPPGFCWDQLSSRKWQGSLLHVDFSPAEIKIVKKAIVSIKRPLQLRHSTKGRQLRELLKDFSEPKVLKLVDALRRYLPCRDRSSIEAFVKDAQDGQISEVSHIQRLAAARPDVSMSSTQKPSTTSIIRQRELGCQSRRGWQAAAKPLTYQVKNQIMDTIGPLAFWTGASSDIHTVAWAPDGERFAAGAVAVDDPDSMQYNRPNNLLYGNMIHGSIHELAEHYRKRERTEAGVNSSHAMFASQDRELYSTVSSVAFSTSGRYLYSAGYDSHIGIWYTEGDVVQPILGAKLNIKDPIDILSVNHSNAGVLATAARVARRSIRVLRINEEDPFKFDKFSYESIRANERPDLKILPTAIQFEPKYGGLLLAGFGANLKETGFDTTGDLCLWDIRAESALPIYGSSKNVFDVAFNPNRSWMPYFAAGCVAGGGKANGGMRSCIRLYDVNNLNNRFTSPMEFDCKALDINDVVWCPHDEHLIAAGCTDGRVYVWDGRWPDDPLRVVSHGRSLMPLQEGVKHEVTDTGVRFLSWGDNATRLYSGSSDGVVKVWDVTRAKEDTFIKDVITTNSGIMSGAFNADYSKLIIGEVNGSANVLEVGRDDVSFKGAEKLRYFSYQDHEQDEIQDHETGEMTVPVLESGIAEARHLLGTNQMQLAPMGGFPIRQAVQGPQYMGPFNQSVDAPFLRQQAQELQLDLATTPGLQCEIAACREDLNKTTSEDVGDSGRSEDRVPDELRLQWKTIDTTQIIPGKSRCTHCRRPARPTTESTSNILCERCSFACFRCNAVNAVDPATTTLVCSACGGVWDIGVLGYECVQQPASKGEALNVPSLKKWGKEVEAERLEAFDTDFGDEMNALTEYYYSLAIDGPEHQPF</sequence>
<comment type="similarity">
    <text evidence="1">Belongs to the WD repeat LST8 family.</text>
</comment>
<dbReference type="PROSITE" id="PS50082">
    <property type="entry name" value="WD_REPEATS_2"/>
    <property type="match status" value="2"/>
</dbReference>
<feature type="region of interest" description="Disordered" evidence="5">
    <location>
        <begin position="425"/>
        <end position="447"/>
    </location>
</feature>
<dbReference type="InterPro" id="IPR036322">
    <property type="entry name" value="WD40_repeat_dom_sf"/>
</dbReference>
<dbReference type="RefSeq" id="XP_007705082.1">
    <property type="nucleotide sequence ID" value="XM_007706892.1"/>
</dbReference>
<feature type="region of interest" description="Disordered" evidence="5">
    <location>
        <begin position="61"/>
        <end position="97"/>
    </location>
</feature>
<dbReference type="PANTHER" id="PTHR19842">
    <property type="entry name" value="G BETA-LIKE PROTEIN GBL"/>
    <property type="match status" value="1"/>
</dbReference>
<dbReference type="OrthoDB" id="10248252at2759"/>
<dbReference type="KEGG" id="bsc:COCSADRAFT_185223"/>
<dbReference type="SMART" id="SM00320">
    <property type="entry name" value="WD40"/>
    <property type="match status" value="5"/>
</dbReference>
<dbReference type="EMBL" id="KB445653">
    <property type="protein sequence ID" value="EMD59352.1"/>
    <property type="molecule type" value="Genomic_DNA"/>
</dbReference>
<dbReference type="GO" id="GO:0031932">
    <property type="term" value="C:TORC2 complex"/>
    <property type="evidence" value="ECO:0007669"/>
    <property type="project" value="InterPro"/>
</dbReference>
<organism evidence="6 7">
    <name type="scientific">Cochliobolus sativus (strain ND90Pr / ATCC 201652)</name>
    <name type="common">Common root rot and spot blotch fungus</name>
    <name type="synonym">Bipolaris sorokiniana</name>
    <dbReference type="NCBI Taxonomy" id="665912"/>
    <lineage>
        <taxon>Eukaryota</taxon>
        <taxon>Fungi</taxon>
        <taxon>Dikarya</taxon>
        <taxon>Ascomycota</taxon>
        <taxon>Pezizomycotina</taxon>
        <taxon>Dothideomycetes</taxon>
        <taxon>Pleosporomycetidae</taxon>
        <taxon>Pleosporales</taxon>
        <taxon>Pleosporineae</taxon>
        <taxon>Pleosporaceae</taxon>
        <taxon>Bipolaris</taxon>
    </lineage>
</organism>
<evidence type="ECO:0000256" key="5">
    <source>
        <dbReference type="SAM" id="MobiDB-lite"/>
    </source>
</evidence>
<feature type="repeat" description="WD" evidence="4">
    <location>
        <begin position="741"/>
        <end position="765"/>
    </location>
</feature>
<protein>
    <submittedName>
        <fullName evidence="6">Uncharacterized protein</fullName>
    </submittedName>
</protein>
<reference evidence="7" key="2">
    <citation type="journal article" date="2013" name="PLoS Genet.">
        <title>Comparative genome structure, secondary metabolite, and effector coding capacity across Cochliobolus pathogens.</title>
        <authorList>
            <person name="Condon B.J."/>
            <person name="Leng Y."/>
            <person name="Wu D."/>
            <person name="Bushley K.E."/>
            <person name="Ohm R.A."/>
            <person name="Otillar R."/>
            <person name="Martin J."/>
            <person name="Schackwitz W."/>
            <person name="Grimwood J."/>
            <person name="MohdZainudin N."/>
            <person name="Xue C."/>
            <person name="Wang R."/>
            <person name="Manning V.A."/>
            <person name="Dhillon B."/>
            <person name="Tu Z.J."/>
            <person name="Steffenson B.J."/>
            <person name="Salamov A."/>
            <person name="Sun H."/>
            <person name="Lowry S."/>
            <person name="LaButti K."/>
            <person name="Han J."/>
            <person name="Copeland A."/>
            <person name="Lindquist E."/>
            <person name="Barry K."/>
            <person name="Schmutz J."/>
            <person name="Baker S.E."/>
            <person name="Ciuffetti L.M."/>
            <person name="Grigoriev I.V."/>
            <person name="Zhong S."/>
            <person name="Turgeon B.G."/>
        </authorList>
    </citation>
    <scope>NUCLEOTIDE SEQUENCE [LARGE SCALE GENOMIC DNA]</scope>
    <source>
        <strain evidence="7">ND90Pr / ATCC 201652</strain>
    </source>
</reference>
<dbReference type="GO" id="GO:0031931">
    <property type="term" value="C:TORC1 complex"/>
    <property type="evidence" value="ECO:0007669"/>
    <property type="project" value="InterPro"/>
</dbReference>
<evidence type="ECO:0000313" key="7">
    <source>
        <dbReference type="Proteomes" id="UP000016934"/>
    </source>
</evidence>
<feature type="compositionally biased region" description="Pro residues" evidence="5">
    <location>
        <begin position="68"/>
        <end position="93"/>
    </location>
</feature>
<dbReference type="PROSITE" id="PS50294">
    <property type="entry name" value="WD_REPEATS_REGION"/>
    <property type="match status" value="1"/>
</dbReference>
<dbReference type="OMA" id="DSMQYNR"/>
<evidence type="ECO:0000256" key="1">
    <source>
        <dbReference type="ARBA" id="ARBA00009890"/>
    </source>
</evidence>
<dbReference type="PANTHER" id="PTHR19842:SF0">
    <property type="entry name" value="TARGET OF RAPAMYCIN COMPLEX SUBUNIT LST8"/>
    <property type="match status" value="1"/>
</dbReference>
<evidence type="ECO:0000256" key="3">
    <source>
        <dbReference type="ARBA" id="ARBA00022737"/>
    </source>
</evidence>
<keyword evidence="3" id="KW-0677">Repeat</keyword>
<dbReference type="GeneID" id="19133492"/>
<dbReference type="GO" id="GO:0031929">
    <property type="term" value="P:TOR signaling"/>
    <property type="evidence" value="ECO:0007669"/>
    <property type="project" value="InterPro"/>
</dbReference>
<evidence type="ECO:0000256" key="4">
    <source>
        <dbReference type="PROSITE-ProRule" id="PRU00221"/>
    </source>
</evidence>
<dbReference type="InterPro" id="IPR037588">
    <property type="entry name" value="MLST8"/>
</dbReference>
<evidence type="ECO:0000256" key="2">
    <source>
        <dbReference type="ARBA" id="ARBA00022574"/>
    </source>
</evidence>
<dbReference type="PROSITE" id="PS00678">
    <property type="entry name" value="WD_REPEATS_1"/>
    <property type="match status" value="1"/>
</dbReference>
<dbReference type="Gene3D" id="2.130.10.10">
    <property type="entry name" value="YVTN repeat-like/Quinoprotein amine dehydrogenase"/>
    <property type="match status" value="1"/>
</dbReference>
<feature type="region of interest" description="Disordered" evidence="5">
    <location>
        <begin position="366"/>
        <end position="385"/>
    </location>
</feature>
<keyword evidence="2 4" id="KW-0853">WD repeat</keyword>
<dbReference type="eggNOG" id="ENOG502RZG9">
    <property type="taxonomic scope" value="Eukaryota"/>
</dbReference>
<dbReference type="InterPro" id="IPR015943">
    <property type="entry name" value="WD40/YVTN_repeat-like_dom_sf"/>
</dbReference>
<feature type="repeat" description="WD" evidence="4">
    <location>
        <begin position="1013"/>
        <end position="1047"/>
    </location>
</feature>
<dbReference type="GO" id="GO:0032956">
    <property type="term" value="P:regulation of actin cytoskeleton organization"/>
    <property type="evidence" value="ECO:0007669"/>
    <property type="project" value="TreeGrafter"/>
</dbReference>
<dbReference type="STRING" id="665912.M2SRC6"/>
<dbReference type="Pfam" id="PF00400">
    <property type="entry name" value="WD40"/>
    <property type="match status" value="3"/>
</dbReference>
<proteinExistence type="inferred from homology"/>
<reference evidence="6 7" key="1">
    <citation type="journal article" date="2012" name="PLoS Pathog.">
        <title>Diverse lifestyles and strategies of plant pathogenesis encoded in the genomes of eighteen Dothideomycetes fungi.</title>
        <authorList>
            <person name="Ohm R.A."/>
            <person name="Feau N."/>
            <person name="Henrissat B."/>
            <person name="Schoch C.L."/>
            <person name="Horwitz B.A."/>
            <person name="Barry K.W."/>
            <person name="Condon B.J."/>
            <person name="Copeland A.C."/>
            <person name="Dhillon B."/>
            <person name="Glaser F."/>
            <person name="Hesse C.N."/>
            <person name="Kosti I."/>
            <person name="LaButti K."/>
            <person name="Lindquist E.A."/>
            <person name="Lucas S."/>
            <person name="Salamov A.A."/>
            <person name="Bradshaw R.E."/>
            <person name="Ciuffetti L."/>
            <person name="Hamelin R.C."/>
            <person name="Kema G.H.J."/>
            <person name="Lawrence C."/>
            <person name="Scott J.A."/>
            <person name="Spatafora J.W."/>
            <person name="Turgeon B.G."/>
            <person name="de Wit P.J.G.M."/>
            <person name="Zhong S."/>
            <person name="Goodwin S.B."/>
            <person name="Grigoriev I.V."/>
        </authorList>
    </citation>
    <scope>NUCLEOTIDE SEQUENCE [LARGE SCALE GENOMIC DNA]</scope>
    <source>
        <strain evidence="7">ND90Pr / ATCC 201652</strain>
    </source>
</reference>
<accession>M2SRC6</accession>
<dbReference type="Proteomes" id="UP000016934">
    <property type="component" value="Unassembled WGS sequence"/>
</dbReference>
<dbReference type="HOGENOM" id="CLU_004455_0_0_1"/>
<dbReference type="SUPFAM" id="SSF50978">
    <property type="entry name" value="WD40 repeat-like"/>
    <property type="match status" value="1"/>
</dbReference>
<dbReference type="InterPro" id="IPR019775">
    <property type="entry name" value="WD40_repeat_CS"/>
</dbReference>
<keyword evidence="7" id="KW-1185">Reference proteome</keyword>
<gene>
    <name evidence="6" type="ORF">COCSADRAFT_185223</name>
</gene>
<name>M2SRC6_COCSN</name>
<evidence type="ECO:0000313" key="6">
    <source>
        <dbReference type="EMBL" id="EMD59352.1"/>
    </source>
</evidence>
<dbReference type="InterPro" id="IPR001680">
    <property type="entry name" value="WD40_rpt"/>
</dbReference>